<reference evidence="2" key="1">
    <citation type="submission" date="2004-09" db="EMBL/GenBank/DDBJ databases">
        <title>Oryza sativa PAC P0672D07 genomic sequence.</title>
        <authorList>
            <person name="Chow T.-Y."/>
            <person name="Hsing Y.-I.C."/>
            <person name="Chen C.-S."/>
            <person name="Chen H.-H."/>
            <person name="Liu S.-M."/>
            <person name="Chao Y.-T."/>
            <person name="Chang S.-J."/>
            <person name="Chen H.-C."/>
            <person name="Chen S.-K."/>
            <person name="Chen T.-R."/>
            <person name="Chen Y.-L."/>
            <person name="Cheng C.-H."/>
            <person name="Chung C.-I."/>
            <person name="Han S.-Y."/>
            <person name="Hsiao S.-H."/>
            <person name="Hsiung J.-N."/>
            <person name="Hsu C.-H."/>
            <person name="Huang J.-J."/>
            <person name="Kau P.-I."/>
            <person name="Lee M.-C."/>
            <person name="Leu H.-L."/>
            <person name="Li Y.-F."/>
            <person name="Lin S.-J."/>
            <person name="Lin Y.-C."/>
            <person name="Wu S.-W."/>
            <person name="Yu C.-Y."/>
            <person name="Yu S.-W."/>
            <person name="Wu H.-P."/>
            <person name="Shaw J.-F."/>
        </authorList>
    </citation>
    <scope>NUCLEOTIDE SEQUENCE</scope>
</reference>
<reference evidence="4" key="6">
    <citation type="journal article" date="2008" name="Nucleic Acids Res.">
        <title>The rice annotation project database (RAP-DB): 2008 update.</title>
        <authorList>
            <consortium name="The rice annotation project (RAP)"/>
        </authorList>
    </citation>
    <scope>GENOME REANNOTATION</scope>
    <source>
        <strain evidence="4">cv. Nipponbare</strain>
    </source>
</reference>
<reference evidence="3" key="3">
    <citation type="journal article" date="2006" name="Nucleic Acids Res.">
        <title>The Rice Annotation Project Database (RAP-DB): hub for Oryza sativa ssp. japonica genome information.</title>
        <authorList>
            <person name="Ohyanagi H."/>
            <person name="Tanaka T."/>
            <person name="Sakai H."/>
            <person name="Shigemoto Y."/>
            <person name="Yamaguchi K."/>
            <person name="Habara T."/>
            <person name="Fujii Y."/>
            <person name="Antonio B.A."/>
            <person name="Nagamura Y."/>
            <person name="Imanishi T."/>
            <person name="Ikeo K."/>
            <person name="Itoh T."/>
            <person name="Gojobori T."/>
            <person name="Sasaki T."/>
        </authorList>
    </citation>
    <scope>NUCLEOTIDE SEQUENCE</scope>
</reference>
<reference evidence="3" key="5">
    <citation type="journal article" date="2008" name="Nucleic Acids Res.">
        <title>The Rice Annotation Project Database (RAP-DB): 2008 update.</title>
        <authorList>
            <consortium name="The Rice Annotation Project (RAP)"/>
            <person name="Tanaka T."/>
            <person name="Antonio B.A."/>
            <person name="Kikuchi S."/>
            <person name="Matsumoto T."/>
            <person name="Nagamura Y."/>
            <person name="Numa H."/>
            <person name="Sakai H."/>
            <person name="Wu J."/>
            <person name="Itoh T."/>
            <person name="Sasaki T."/>
            <person name="Aono R."/>
            <person name="Fujii Y."/>
            <person name="Habara T."/>
            <person name="Harada E."/>
            <person name="Kanno M."/>
            <person name="Kawahara Y."/>
            <person name="Kawashima H."/>
            <person name="Kubooka H."/>
            <person name="Matsuya A."/>
            <person name="Nakaoka H."/>
            <person name="Saichi N."/>
            <person name="Sanbonmatsu R."/>
            <person name="Sato Y."/>
            <person name="Shinso Y."/>
            <person name="Suzuki M."/>
            <person name="Takeda J."/>
            <person name="Tanino M."/>
            <person name="Todokoro F."/>
            <person name="Yamaguchi K."/>
            <person name="Yamamoto N."/>
            <person name="Yamasaki C."/>
            <person name="Imanishi T."/>
            <person name="Okido T."/>
            <person name="Tada M."/>
            <person name="Ikeo K."/>
            <person name="Tateno Y."/>
            <person name="Gojobori T."/>
            <person name="Lin Y.C."/>
            <person name="Wei F.J."/>
            <person name="Hsing Y.I."/>
            <person name="Zhao Q."/>
            <person name="Han B."/>
            <person name="Kramer M.R."/>
            <person name="McCombie R.W."/>
            <person name="Lonsdale D."/>
            <person name="O'Donovan C.C."/>
            <person name="Whitfield E.J."/>
            <person name="Apweiler R."/>
            <person name="Koyanagi K.O."/>
            <person name="Khurana J.P."/>
            <person name="Raghuvanshi S."/>
            <person name="Singh N.K."/>
            <person name="Tyagi A.K."/>
            <person name="Haberer G."/>
            <person name="Fujisawa M."/>
            <person name="Hosokawa S."/>
            <person name="Ito Y."/>
            <person name="Ikawa H."/>
            <person name="Shibata M."/>
            <person name="Yamamoto M."/>
            <person name="Bruskiewich R.M."/>
            <person name="Hoen D.R."/>
            <person name="Bureau TE."/>
            <person name="Namiki N."/>
            <person name="Ohyanagi H."/>
            <person name="Sakai Y."/>
            <person name="Nobushima S."/>
            <person name="Sakata K."/>
            <person name="Barrero R.A."/>
            <person name="Sato Y."/>
            <person name="Souvorov A."/>
            <person name="Smith-White B."/>
            <person name="Tatusova T."/>
            <person name="An S."/>
            <person name="An G."/>
            <person name="OOta S."/>
            <person name="Fuks G."/>
            <person name="Messing J."/>
            <person name="Christie K.R."/>
            <person name="Lieberherr D."/>
            <person name="Kim H."/>
            <person name="Zuccolo A."/>
            <person name="Wing R.A."/>
            <person name="Nobuta K."/>
            <person name="Green P.J."/>
            <person name="Lu C."/>
            <person name="Meyers BC."/>
            <person name="Chaparro C."/>
            <person name="Piegu B."/>
            <person name="Panaud O."/>
            <person name="Echeverria M."/>
        </authorList>
    </citation>
    <scope>NUCLEOTIDE SEQUENCE</scope>
</reference>
<feature type="compositionally biased region" description="Low complexity" evidence="1">
    <location>
        <begin position="1"/>
        <end position="16"/>
    </location>
</feature>
<organism evidence="3 4">
    <name type="scientific">Oryza sativa subsp. japonica</name>
    <name type="common">Rice</name>
    <dbReference type="NCBI Taxonomy" id="39947"/>
    <lineage>
        <taxon>Eukaryota</taxon>
        <taxon>Viridiplantae</taxon>
        <taxon>Streptophyta</taxon>
        <taxon>Embryophyta</taxon>
        <taxon>Tracheophyta</taxon>
        <taxon>Spermatophyta</taxon>
        <taxon>Magnoliopsida</taxon>
        <taxon>Liliopsida</taxon>
        <taxon>Poales</taxon>
        <taxon>Poaceae</taxon>
        <taxon>BOP clade</taxon>
        <taxon>Oryzoideae</taxon>
        <taxon>Oryzeae</taxon>
        <taxon>Oryzinae</taxon>
        <taxon>Oryza</taxon>
        <taxon>Oryza sativa</taxon>
    </lineage>
</organism>
<name>Q0DKC5_ORYSJ</name>
<dbReference type="Proteomes" id="UP000000763">
    <property type="component" value="Chromosome 5"/>
</dbReference>
<reference evidence="3" key="7">
    <citation type="submission" date="2012-08" db="EMBL/GenBank/DDBJ databases">
        <title>Oryza sativa nipponbare(GA3) genomic DNA, chromosome 5.</title>
        <authorList>
            <consortium name="IRGSP(International Rice Genome Sequencing Project)"/>
        </authorList>
    </citation>
    <scope>NUCLEOTIDE SEQUENCE</scope>
</reference>
<accession>Q0DKC5</accession>
<evidence type="ECO:0000256" key="1">
    <source>
        <dbReference type="SAM" id="MobiDB-lite"/>
    </source>
</evidence>
<dbReference type="EMBL" id="AP008211">
    <property type="protein sequence ID" value="BAF16698.1"/>
    <property type="molecule type" value="Genomic_DNA"/>
</dbReference>
<evidence type="ECO:0000313" key="2">
    <source>
        <dbReference type="EMBL" id="AAU44309.1"/>
    </source>
</evidence>
<proteinExistence type="predicted"/>
<feature type="region of interest" description="Disordered" evidence="1">
    <location>
        <begin position="1"/>
        <end position="95"/>
    </location>
</feature>
<dbReference type="KEGG" id="dosa:Os05g0173800"/>
<evidence type="ECO:0000313" key="3">
    <source>
        <dbReference type="EMBL" id="BAF16698.1"/>
    </source>
</evidence>
<reference evidence="3" key="8">
    <citation type="submission" date="2012-08" db="EMBL/GenBank/DDBJ databases">
        <title>The Second Rice Annotation Project Meeting (RAP2).</title>
        <authorList>
            <consortium name="The Rice Annotation Project (RAP)"/>
        </authorList>
    </citation>
    <scope>NUCLEOTIDE SEQUENCE</scope>
</reference>
<sequence length="204" mass="20856">MTPSLLAFSSSSAARRPAPPPSAQRRGAAAPPRAPRRLPLRRNDEEQPRLHEPHLASPSCATTRSSHAAASSPPPRGRFTASGPTTTTWWTWPSPGRMGTAAAEAEAGGYAVSVEVPGARGREGGLVLRASGFGEGVPLAPAAGGGSLAAELSFDAPRVPVGVGPGSPAPLGMSISGDGAVNFAAWKGEKEGKRREREGKKSRG</sequence>
<reference evidence="3" key="4">
    <citation type="journal article" date="2007" name="Genome Res.">
        <title>Curated Genome Annotation of Oryza sativa ssp. japonica and Comparative Genome Analysis with Arabidopsis thaliana.</title>
        <authorList>
            <consortium name="The Rice Annotation Project (RAP)"/>
            <person name="Itoh T."/>
            <person name="Tanaka T."/>
            <person name="Barrero R.A."/>
            <person name="Yamasaki C."/>
            <person name="Fujii Y."/>
            <person name="Hilton P.B."/>
            <person name="Antonio B.A."/>
            <person name="Aono H."/>
            <person name="Apweiler R."/>
            <person name="Bruskiewich R."/>
            <person name="Bureau T."/>
            <person name="Burr F."/>
            <person name="Costa de Oliveira A."/>
            <person name="Fuks G."/>
            <person name="Habara T."/>
            <person name="Haberer G."/>
            <person name="Han B."/>
            <person name="Harada E."/>
            <person name="Hiraki A.T."/>
            <person name="Hirochika H."/>
            <person name="Hoen D."/>
            <person name="Hokari H."/>
            <person name="Hosokawa S."/>
            <person name="Hsing Y."/>
            <person name="Ikawa H."/>
            <person name="Ikeo K."/>
            <person name="Imanishi T."/>
            <person name="Ito Y."/>
            <person name="Jaiswal P."/>
            <person name="Kanno M."/>
            <person name="Kawahara Y."/>
            <person name="Kawamura T."/>
            <person name="Kawashima H."/>
            <person name="Khurana J.P."/>
            <person name="Kikuchi S."/>
            <person name="Komatsu S."/>
            <person name="Koyanagi K.O."/>
            <person name="Kubooka H."/>
            <person name="Lieberherr D."/>
            <person name="Lin Y.C."/>
            <person name="Lonsdale D."/>
            <person name="Matsumoto T."/>
            <person name="Matsuya A."/>
            <person name="McCombie W.R."/>
            <person name="Messing J."/>
            <person name="Miyao A."/>
            <person name="Mulder N."/>
            <person name="Nagamura Y."/>
            <person name="Nam J."/>
            <person name="Namiki N."/>
            <person name="Numa H."/>
            <person name="Nurimoto S."/>
            <person name="O'donovan C."/>
            <person name="Ohyanagi H."/>
            <person name="Okido T."/>
            <person name="Oota S."/>
            <person name="Osato N."/>
            <person name="Palmer L.E."/>
            <person name="Quetier F."/>
            <person name="Raghuvanshi S."/>
            <person name="Saichi N."/>
            <person name="Sakai H."/>
            <person name="Sakai Y."/>
            <person name="Sakata K."/>
            <person name="Sakurai T."/>
            <person name="Sato F."/>
            <person name="Sato Y."/>
            <person name="Schoof H."/>
            <person name="Seki M."/>
            <person name="Shibata M."/>
            <person name="Shimizu Y."/>
            <person name="Shinozaki K."/>
            <person name="Shinso Y."/>
            <person name="Singh N.K."/>
            <person name="Smith-White B."/>
            <person name="Takeda J."/>
            <person name="Tanino M."/>
            <person name="Tatusova T."/>
            <person name="Thongjuea S."/>
            <person name="Todokoro F."/>
            <person name="Tsugane M."/>
            <person name="Tyagi A.K."/>
            <person name="Vanavichit A."/>
            <person name="Wang A."/>
            <person name="Wing R.A."/>
            <person name="Yamaguchi K."/>
            <person name="Yamamoto M."/>
            <person name="Yamamoto N."/>
            <person name="Yu Y."/>
            <person name="Zhang H."/>
            <person name="Zhao Q."/>
            <person name="Higo K."/>
            <person name="Burr B."/>
            <person name="Gojobori T."/>
            <person name="Sasaki T."/>
        </authorList>
    </citation>
    <scope>NUCLEOTIDE SEQUENCE</scope>
</reference>
<gene>
    <name evidence="3" type="ordered locus">Os05g0173800</name>
    <name evidence="2" type="ORF">P0672D07.14</name>
</gene>
<reference evidence="3 4" key="2">
    <citation type="journal article" date="2005" name="Nature">
        <title>The map-based sequence of the rice genome.</title>
        <authorList>
            <consortium name="International rice genome sequencing project (IRGSP)"/>
            <person name="Matsumoto T."/>
            <person name="Wu J."/>
            <person name="Kanamori H."/>
            <person name="Katayose Y."/>
            <person name="Fujisawa M."/>
            <person name="Namiki N."/>
            <person name="Mizuno H."/>
            <person name="Yamamoto K."/>
            <person name="Antonio B.A."/>
            <person name="Baba T."/>
            <person name="Sakata K."/>
            <person name="Nagamura Y."/>
            <person name="Aoki H."/>
            <person name="Arikawa K."/>
            <person name="Arita K."/>
            <person name="Bito T."/>
            <person name="Chiden Y."/>
            <person name="Fujitsuka N."/>
            <person name="Fukunaka R."/>
            <person name="Hamada M."/>
            <person name="Harada C."/>
            <person name="Hayashi A."/>
            <person name="Hijishita S."/>
            <person name="Honda M."/>
            <person name="Hosokawa S."/>
            <person name="Ichikawa Y."/>
            <person name="Idonuma A."/>
            <person name="Iijima M."/>
            <person name="Ikeda M."/>
            <person name="Ikeno M."/>
            <person name="Ito K."/>
            <person name="Ito S."/>
            <person name="Ito T."/>
            <person name="Ito Y."/>
            <person name="Ito Y."/>
            <person name="Iwabuchi A."/>
            <person name="Kamiya K."/>
            <person name="Karasawa W."/>
            <person name="Kurita K."/>
            <person name="Katagiri S."/>
            <person name="Kikuta A."/>
            <person name="Kobayashi H."/>
            <person name="Kobayashi N."/>
            <person name="Machita K."/>
            <person name="Maehara T."/>
            <person name="Masukawa M."/>
            <person name="Mizubayashi T."/>
            <person name="Mukai Y."/>
            <person name="Nagasaki H."/>
            <person name="Nagata Y."/>
            <person name="Naito S."/>
            <person name="Nakashima M."/>
            <person name="Nakama Y."/>
            <person name="Nakamichi Y."/>
            <person name="Nakamura M."/>
            <person name="Meguro A."/>
            <person name="Negishi M."/>
            <person name="Ohta I."/>
            <person name="Ohta T."/>
            <person name="Okamoto M."/>
            <person name="Ono N."/>
            <person name="Saji S."/>
            <person name="Sakaguchi M."/>
            <person name="Sakai K."/>
            <person name="Shibata M."/>
            <person name="Shimokawa T."/>
            <person name="Song J."/>
            <person name="Takazaki Y."/>
            <person name="Terasawa K."/>
            <person name="Tsugane M."/>
            <person name="Tsuji K."/>
            <person name="Ueda S."/>
            <person name="Waki K."/>
            <person name="Yamagata H."/>
            <person name="Yamamoto M."/>
            <person name="Yamamoto S."/>
            <person name="Yamane H."/>
            <person name="Yoshiki S."/>
            <person name="Yoshihara R."/>
            <person name="Yukawa K."/>
            <person name="Zhong H."/>
            <person name="Yano M."/>
            <person name="Yuan Q."/>
            <person name="Ouyang S."/>
            <person name="Liu J."/>
            <person name="Jones K.M."/>
            <person name="Gansberger K."/>
            <person name="Moffat K."/>
            <person name="Hill J."/>
            <person name="Bera J."/>
            <person name="Fadrosh D."/>
            <person name="Jin S."/>
            <person name="Johri S."/>
            <person name="Kim M."/>
            <person name="Overton L."/>
            <person name="Reardon M."/>
            <person name="Tsitrin T."/>
            <person name="Vuong H."/>
            <person name="Weaver B."/>
            <person name="Ciecko A."/>
            <person name="Tallon L."/>
            <person name="Jackson J."/>
            <person name="Pai G."/>
            <person name="Aken S.V."/>
            <person name="Utterback T."/>
            <person name="Reidmuller S."/>
            <person name="Feldblyum T."/>
            <person name="Hsiao J."/>
            <person name="Zismann V."/>
            <person name="Iobst S."/>
            <person name="de Vazeille A.R."/>
            <person name="Buell C.R."/>
            <person name="Ying K."/>
            <person name="Li Y."/>
            <person name="Lu T."/>
            <person name="Huang Y."/>
            <person name="Zhao Q."/>
            <person name="Feng Q."/>
            <person name="Zhang L."/>
            <person name="Zhu J."/>
            <person name="Weng Q."/>
            <person name="Mu J."/>
            <person name="Lu Y."/>
            <person name="Fan D."/>
            <person name="Liu Y."/>
            <person name="Guan J."/>
            <person name="Zhang Y."/>
            <person name="Yu S."/>
            <person name="Liu X."/>
            <person name="Zhang Y."/>
            <person name="Hong G."/>
            <person name="Han B."/>
            <person name="Choisne N."/>
            <person name="Demange N."/>
            <person name="Orjeda G."/>
            <person name="Samain S."/>
            <person name="Cattolico L."/>
            <person name="Pelletier E."/>
            <person name="Couloux A."/>
            <person name="Segurens B."/>
            <person name="Wincker P."/>
            <person name="D'Hont A."/>
            <person name="Scarpelli C."/>
            <person name="Weissenbach J."/>
            <person name="Salanoubat M."/>
            <person name="Quetier F."/>
            <person name="Yu Y."/>
            <person name="Kim H.R."/>
            <person name="Rambo T."/>
            <person name="Currie J."/>
            <person name="Collura K."/>
            <person name="Luo M."/>
            <person name="Yang T."/>
            <person name="Ammiraju J.S.S."/>
            <person name="Engler F."/>
            <person name="Soderlund C."/>
            <person name="Wing R.A."/>
            <person name="Palmer L.E."/>
            <person name="de la Bastide M."/>
            <person name="Spiegel L."/>
            <person name="Nascimento L."/>
            <person name="Zutavern T."/>
            <person name="O'Shaughnessy A."/>
            <person name="Dike S."/>
            <person name="Dedhia N."/>
            <person name="Preston R."/>
            <person name="Balija V."/>
            <person name="McCombie W.R."/>
            <person name="Chow T."/>
            <person name="Chen H."/>
            <person name="Chung M."/>
            <person name="Chen C."/>
            <person name="Shaw J."/>
            <person name="Wu H."/>
            <person name="Hsiao K."/>
            <person name="Chao Y."/>
            <person name="Chu M."/>
            <person name="Cheng C."/>
            <person name="Hour A."/>
            <person name="Lee P."/>
            <person name="Lin S."/>
            <person name="Lin Y."/>
            <person name="Liou J."/>
            <person name="Liu S."/>
            <person name="Hsing Y."/>
            <person name="Raghuvanshi S."/>
            <person name="Mohanty A."/>
            <person name="Bharti A.K."/>
            <person name="Gaur A."/>
            <person name="Gupta V."/>
            <person name="Kumar D."/>
            <person name="Ravi V."/>
            <person name="Vij S."/>
            <person name="Kapur A."/>
            <person name="Khurana P."/>
            <person name="Khurana P."/>
            <person name="Khurana J.P."/>
            <person name="Tyagi A.K."/>
            <person name="Gaikwad K."/>
            <person name="Singh A."/>
            <person name="Dalal V."/>
            <person name="Srivastava S."/>
            <person name="Dixit A."/>
            <person name="Pal A.K."/>
            <person name="Ghazi I.A."/>
            <person name="Yadav M."/>
            <person name="Pandit A."/>
            <person name="Bhargava A."/>
            <person name="Sureshbabu K."/>
            <person name="Batra K."/>
            <person name="Sharma T.R."/>
            <person name="Mohapatra T."/>
            <person name="Singh N.K."/>
            <person name="Messing J."/>
            <person name="Nelson A.B."/>
            <person name="Fuks G."/>
            <person name="Kavchok S."/>
            <person name="Keizer G."/>
            <person name="Linton E."/>
            <person name="Llaca V."/>
            <person name="Song R."/>
            <person name="Tanyolac B."/>
            <person name="Young S."/>
            <person name="Ho-Il K."/>
            <person name="Hahn J.H."/>
            <person name="Sangsakoo G."/>
            <person name="Vanavichit A."/>
            <person name="de Mattos Luiz.A.T."/>
            <person name="Zimmer P.D."/>
            <person name="Malone G."/>
            <person name="Dellagostin O."/>
            <person name="de Oliveira A.C."/>
            <person name="Bevan M."/>
            <person name="Bancroft I."/>
            <person name="Minx P."/>
            <person name="Cordum H."/>
            <person name="Wilson R."/>
            <person name="Cheng Z."/>
            <person name="Jin W."/>
            <person name="Jiang J."/>
            <person name="Leong S.A."/>
            <person name="Iwama H."/>
            <person name="Gojobori T."/>
            <person name="Itoh T."/>
            <person name="Niimura Y."/>
            <person name="Fujii Y."/>
            <person name="Habara T."/>
            <person name="Sakai H."/>
            <person name="Sato Y."/>
            <person name="Wilson G."/>
            <person name="Kumar K."/>
            <person name="McCouch S."/>
            <person name="Juretic N."/>
            <person name="Hoen D."/>
            <person name="Wright S."/>
            <person name="Bruskiewich R."/>
            <person name="Bureau T."/>
            <person name="Miyao A."/>
            <person name="Hirochika H."/>
            <person name="Nishikawa T."/>
            <person name="Kadowaki K."/>
            <person name="Sugiura M."/>
            <person name="Burr B."/>
            <person name="Sasaki T."/>
        </authorList>
    </citation>
    <scope>NUCLEOTIDE SEQUENCE [LARGE SCALE GENOMIC DNA]</scope>
    <source>
        <strain evidence="4">cv. Nipponbare</strain>
    </source>
</reference>
<protein>
    <submittedName>
        <fullName evidence="3">Os05g0173800 protein</fullName>
    </submittedName>
</protein>
<dbReference type="AlphaFoldDB" id="Q0DKC5"/>
<dbReference type="EMBL" id="AC136228">
    <property type="protein sequence ID" value="AAU44309.1"/>
    <property type="molecule type" value="Genomic_DNA"/>
</dbReference>
<evidence type="ECO:0000313" key="4">
    <source>
        <dbReference type="Proteomes" id="UP000000763"/>
    </source>
</evidence>
<dbReference type="Gramene" id="Os05t0173800-01">
    <property type="protein sequence ID" value="Os05t0173800-01"/>
    <property type="gene ID" value="Os05g0173800"/>
</dbReference>
<feature type="compositionally biased region" description="Basic and acidic residues" evidence="1">
    <location>
        <begin position="41"/>
        <end position="54"/>
    </location>
</feature>